<name>A0A5C7CA79_SERMA</name>
<proteinExistence type="predicted"/>
<evidence type="ECO:0000313" key="1">
    <source>
        <dbReference type="EMBL" id="TXE32373.1"/>
    </source>
</evidence>
<protein>
    <submittedName>
        <fullName evidence="1">Uncharacterized protein</fullName>
    </submittedName>
</protein>
<dbReference type="EMBL" id="VOUQ01000008">
    <property type="protein sequence ID" value="TXE32373.1"/>
    <property type="molecule type" value="Genomic_DNA"/>
</dbReference>
<dbReference type="RefSeq" id="WP_147881864.1">
    <property type="nucleotide sequence ID" value="NZ_CP026650.1"/>
</dbReference>
<sequence>MTDKTVNQPTFIGLDLAAGIIGNERRSERLALLEQLDRRLDELELHGDQREQILIRLRHWVASRKAPTDTTAQDVTPC</sequence>
<reference evidence="1 2" key="1">
    <citation type="submission" date="2019-07" db="EMBL/GenBank/DDBJ databases">
        <title>Serratia strains were isolated from fresh produce.</title>
        <authorList>
            <person name="Cho G.-S."/>
            <person name="Stein M."/>
            <person name="Lee W."/>
            <person name="Suh S.H."/>
            <person name="Franz C.M.A.P."/>
        </authorList>
    </citation>
    <scope>NUCLEOTIDE SEQUENCE [LARGE SCALE GENOMIC DNA]</scope>
    <source>
        <strain evidence="1 2">S16</strain>
    </source>
</reference>
<accession>A0A5C7CA79</accession>
<comment type="caution">
    <text evidence="1">The sequence shown here is derived from an EMBL/GenBank/DDBJ whole genome shotgun (WGS) entry which is preliminary data.</text>
</comment>
<gene>
    <name evidence="1" type="ORF">FOT62_16595</name>
</gene>
<dbReference type="Proteomes" id="UP000321126">
    <property type="component" value="Unassembled WGS sequence"/>
</dbReference>
<dbReference type="AlphaFoldDB" id="A0A5C7CA79"/>
<evidence type="ECO:0000313" key="2">
    <source>
        <dbReference type="Proteomes" id="UP000321126"/>
    </source>
</evidence>
<organism evidence="1 2">
    <name type="scientific">Serratia marcescens</name>
    <dbReference type="NCBI Taxonomy" id="615"/>
    <lineage>
        <taxon>Bacteria</taxon>
        <taxon>Pseudomonadati</taxon>
        <taxon>Pseudomonadota</taxon>
        <taxon>Gammaproteobacteria</taxon>
        <taxon>Enterobacterales</taxon>
        <taxon>Yersiniaceae</taxon>
        <taxon>Serratia</taxon>
    </lineage>
</organism>